<evidence type="ECO:0000259" key="9">
    <source>
        <dbReference type="PROSITE" id="PS51767"/>
    </source>
</evidence>
<gene>
    <name evidence="10" type="ORF">ATC70_003909</name>
</gene>
<dbReference type="GO" id="GO:0006508">
    <property type="term" value="P:proteolysis"/>
    <property type="evidence" value="ECO:0007669"/>
    <property type="project" value="UniProtKB-KW"/>
</dbReference>
<dbReference type="InterPro" id="IPR001461">
    <property type="entry name" value="Aspartic_peptidase_A1"/>
</dbReference>
<evidence type="ECO:0000256" key="1">
    <source>
        <dbReference type="ARBA" id="ARBA00001130"/>
    </source>
</evidence>
<reference evidence="10 11" key="1">
    <citation type="submission" date="2022-11" db="EMBL/GenBank/DDBJ databases">
        <title>Mucor velutinosus strain NIH1002 WGS.</title>
        <authorList>
            <person name="Subramanian P."/>
            <person name="Mullikin J.C."/>
            <person name="Segre J.A."/>
            <person name="Zelazny A.M."/>
        </authorList>
    </citation>
    <scope>NUCLEOTIDE SEQUENCE [LARGE SCALE GENOMIC DNA]</scope>
    <source>
        <strain evidence="10 11">NIH1002</strain>
    </source>
</reference>
<evidence type="ECO:0000313" key="10">
    <source>
        <dbReference type="EMBL" id="KAK4511910.1"/>
    </source>
</evidence>
<dbReference type="PROSITE" id="PS00141">
    <property type="entry name" value="ASP_PROTEASE"/>
    <property type="match status" value="1"/>
</dbReference>
<keyword evidence="8" id="KW-0732">Signal</keyword>
<dbReference type="Pfam" id="PF00026">
    <property type="entry name" value="Asp"/>
    <property type="match status" value="2"/>
</dbReference>
<feature type="active site" evidence="5">
    <location>
        <position position="100"/>
    </location>
</feature>
<dbReference type="InterPro" id="IPR033121">
    <property type="entry name" value="PEPTIDASE_A1"/>
</dbReference>
<dbReference type="InterPro" id="IPR001969">
    <property type="entry name" value="Aspartic_peptidase_AS"/>
</dbReference>
<keyword evidence="4 7" id="KW-0064">Aspartyl protease</keyword>
<feature type="active site" evidence="5">
    <location>
        <position position="343"/>
    </location>
</feature>
<evidence type="ECO:0000256" key="3">
    <source>
        <dbReference type="ARBA" id="ARBA00013205"/>
    </source>
</evidence>
<dbReference type="InterPro" id="IPR034164">
    <property type="entry name" value="Pepsin-like_dom"/>
</dbReference>
<dbReference type="GO" id="GO:0004190">
    <property type="term" value="F:aspartic-type endopeptidase activity"/>
    <property type="evidence" value="ECO:0007669"/>
    <property type="project" value="UniProtKB-KW"/>
</dbReference>
<dbReference type="Proteomes" id="UP001304243">
    <property type="component" value="Unassembled WGS sequence"/>
</dbReference>
<keyword evidence="6" id="KW-1015">Disulfide bond</keyword>
<keyword evidence="11" id="KW-1185">Reference proteome</keyword>
<feature type="chain" id="PRO_5042892646" description="rhizopuspepsin" evidence="8">
    <location>
        <begin position="24"/>
        <end position="479"/>
    </location>
</feature>
<dbReference type="EC" id="3.4.23.21" evidence="3"/>
<sequence>MVQLLYKALSCIATLTFCHLTSASPISPPPSPAAISLPLISRQKRVYVPDDYDTRNSSKRFRVEDNKTWKGALYYDTTEYLIEVGIGTSDPPQKFYFMLDTGSNVMWVYGNGCPEEQCRPSRFNQEISSSSYQSSLKQVYYLYLDNSFIVGYMGTDVITVGSIQIKNQEFVSVDEAIGVLHYDENKDTNSIGMFGLGYPSNIDTRIVGTDTKIVERFYDTPLSNMKKQGLISKGMFSMYLGSETKHGDSNGHILIGDYEMEHIKEQPEFVSTMLAASGLPEEYALYVEGFSLFRDAASHLQDDHLLNVTQAASQPSSNATNAIKEWSFADKNKTAPNIAFDFDTGTTYSFFYASYTKEMFKLITGATKDPVGEDWDIDCSYLQSDIYLRLQISHSHEKPDAVADPNPLYLDIPISAFVKKKDTCGCQWTLGAEESEAGNMMLGQDFLRYFYLVHDFDHGKLGFAVPKDRSSRVSLKTNA</sequence>
<dbReference type="SUPFAM" id="SSF50630">
    <property type="entry name" value="Acid proteases"/>
    <property type="match status" value="1"/>
</dbReference>
<dbReference type="PANTHER" id="PTHR47966">
    <property type="entry name" value="BETA-SITE APP-CLEAVING ENZYME, ISOFORM A-RELATED"/>
    <property type="match status" value="1"/>
</dbReference>
<feature type="disulfide bond" evidence="6">
    <location>
        <begin position="113"/>
        <end position="118"/>
    </location>
</feature>
<evidence type="ECO:0000256" key="6">
    <source>
        <dbReference type="PIRSR" id="PIRSR601461-2"/>
    </source>
</evidence>
<dbReference type="GeneID" id="89947611"/>
<dbReference type="PROSITE" id="PS51767">
    <property type="entry name" value="PEPTIDASE_A1"/>
    <property type="match status" value="1"/>
</dbReference>
<protein>
    <recommendedName>
        <fullName evidence="3">rhizopuspepsin</fullName>
        <ecNumber evidence="3">3.4.23.21</ecNumber>
    </recommendedName>
</protein>
<evidence type="ECO:0000256" key="5">
    <source>
        <dbReference type="PIRSR" id="PIRSR601461-1"/>
    </source>
</evidence>
<proteinExistence type="inferred from homology"/>
<evidence type="ECO:0000256" key="7">
    <source>
        <dbReference type="RuleBase" id="RU000454"/>
    </source>
</evidence>
<evidence type="ECO:0000313" key="11">
    <source>
        <dbReference type="Proteomes" id="UP001304243"/>
    </source>
</evidence>
<dbReference type="InterPro" id="IPR021109">
    <property type="entry name" value="Peptidase_aspartic_dom_sf"/>
</dbReference>
<name>A0AAN7HRH1_9FUNG</name>
<comment type="catalytic activity">
    <reaction evidence="1">
        <text>Hydrolysis of proteins with broad specificity similar to that of pepsin A, preferring hydrophobic residues at P1 and P1'. Clots milk and activates trypsinogen. Does not cleave 4-Gln-|-His-5, but does cleave 10-His-|-Leu-11 and 12-Val-|-Glu-13 in B chain of insulin.</text>
        <dbReference type="EC" id="3.4.23.21"/>
    </reaction>
</comment>
<dbReference type="EMBL" id="JASEJX010000025">
    <property type="protein sequence ID" value="KAK4511910.1"/>
    <property type="molecule type" value="Genomic_DNA"/>
</dbReference>
<dbReference type="CDD" id="cd05471">
    <property type="entry name" value="pepsin_like"/>
    <property type="match status" value="1"/>
</dbReference>
<dbReference type="PANTHER" id="PTHR47966:SF51">
    <property type="entry name" value="BETA-SITE APP-CLEAVING ENZYME, ISOFORM A-RELATED"/>
    <property type="match status" value="1"/>
</dbReference>
<feature type="domain" description="Peptidase A1" evidence="9">
    <location>
        <begin position="80"/>
        <end position="464"/>
    </location>
</feature>
<evidence type="ECO:0000256" key="4">
    <source>
        <dbReference type="ARBA" id="ARBA00022750"/>
    </source>
</evidence>
<accession>A0AAN7HRH1</accession>
<dbReference type="RefSeq" id="XP_064678576.1">
    <property type="nucleotide sequence ID" value="XM_064823264.1"/>
</dbReference>
<feature type="signal peptide" evidence="8">
    <location>
        <begin position="1"/>
        <end position="23"/>
    </location>
</feature>
<dbReference type="AlphaFoldDB" id="A0AAN7HRH1"/>
<evidence type="ECO:0000256" key="8">
    <source>
        <dbReference type="SAM" id="SignalP"/>
    </source>
</evidence>
<comment type="similarity">
    <text evidence="2 7">Belongs to the peptidase A1 family.</text>
</comment>
<organism evidence="10 11">
    <name type="scientific">Mucor velutinosus</name>
    <dbReference type="NCBI Taxonomy" id="708070"/>
    <lineage>
        <taxon>Eukaryota</taxon>
        <taxon>Fungi</taxon>
        <taxon>Fungi incertae sedis</taxon>
        <taxon>Mucoromycota</taxon>
        <taxon>Mucoromycotina</taxon>
        <taxon>Mucoromycetes</taxon>
        <taxon>Mucorales</taxon>
        <taxon>Mucorineae</taxon>
        <taxon>Mucoraceae</taxon>
        <taxon>Mucor</taxon>
    </lineage>
</organism>
<keyword evidence="7" id="KW-0378">Hydrolase</keyword>
<evidence type="ECO:0000256" key="2">
    <source>
        <dbReference type="ARBA" id="ARBA00007447"/>
    </source>
</evidence>
<feature type="disulfide bond" evidence="6">
    <location>
        <begin position="379"/>
        <end position="424"/>
    </location>
</feature>
<comment type="caution">
    <text evidence="10">The sequence shown here is derived from an EMBL/GenBank/DDBJ whole genome shotgun (WGS) entry which is preliminary data.</text>
</comment>
<dbReference type="PRINTS" id="PR00792">
    <property type="entry name" value="PEPSIN"/>
</dbReference>
<dbReference type="Gene3D" id="2.40.70.10">
    <property type="entry name" value="Acid Proteases"/>
    <property type="match status" value="2"/>
</dbReference>
<keyword evidence="7" id="KW-0645">Protease</keyword>